<evidence type="ECO:0008006" key="4">
    <source>
        <dbReference type="Google" id="ProtNLM"/>
    </source>
</evidence>
<keyword evidence="3" id="KW-1185">Reference proteome</keyword>
<gene>
    <name evidence="2" type="ORF">G6042_10920</name>
</gene>
<protein>
    <recommendedName>
        <fullName evidence="4">DUF1129 domain-containing protein</fullName>
    </recommendedName>
</protein>
<feature type="transmembrane region" description="Helical" evidence="1">
    <location>
        <begin position="91"/>
        <end position="112"/>
    </location>
</feature>
<dbReference type="Proteomes" id="UP000767947">
    <property type="component" value="Unassembled WGS sequence"/>
</dbReference>
<keyword evidence="1" id="KW-0472">Membrane</keyword>
<organism evidence="2 3">
    <name type="scientific">Flavobacterium solisilvae</name>
    <dbReference type="NCBI Taxonomy" id="1852019"/>
    <lineage>
        <taxon>Bacteria</taxon>
        <taxon>Pseudomonadati</taxon>
        <taxon>Bacteroidota</taxon>
        <taxon>Flavobacteriia</taxon>
        <taxon>Flavobacteriales</taxon>
        <taxon>Flavobacteriaceae</taxon>
        <taxon>Flavobacterium</taxon>
    </lineage>
</organism>
<feature type="transmembrane region" description="Helical" evidence="1">
    <location>
        <begin position="146"/>
        <end position="165"/>
    </location>
</feature>
<dbReference type="EMBL" id="JAAMPT010000208">
    <property type="protein sequence ID" value="NMH25775.1"/>
    <property type="molecule type" value="Genomic_DNA"/>
</dbReference>
<sequence>MKLNKNQIQFIDGYLQRNDVIYVDIRAEMIDHIATAVEEKMKVEDIDFHEAFVSYVNSNRKEIFSMNKKTWQSTLSELKNYFRFFLKPKSLFAVILIITLFFIFRETMVYAYLKEDLWFCFLLIFLSYSVLSMIYFYGIKKKRYYFIERTNIVLSILYWINLFLFKPFEKEEYVSDVLVIVFMCLFVVYVLYALNQMNKFFNSKLIIK</sequence>
<dbReference type="RefSeq" id="WP_169524470.1">
    <property type="nucleotide sequence ID" value="NZ_JAAMPT010000208.1"/>
</dbReference>
<reference evidence="2 3" key="1">
    <citation type="submission" date="2020-02" db="EMBL/GenBank/DDBJ databases">
        <title>Flavobacterium sp. genome.</title>
        <authorList>
            <person name="Jung H.S."/>
            <person name="Baek J.H."/>
            <person name="Jeon C.O."/>
        </authorList>
    </citation>
    <scope>NUCLEOTIDE SEQUENCE [LARGE SCALE GENOMIC DNA]</scope>
    <source>
        <strain evidence="2 3">SE-s27</strain>
    </source>
</reference>
<proteinExistence type="predicted"/>
<accession>A0ABX1QU30</accession>
<evidence type="ECO:0000313" key="2">
    <source>
        <dbReference type="EMBL" id="NMH25775.1"/>
    </source>
</evidence>
<feature type="transmembrane region" description="Helical" evidence="1">
    <location>
        <begin position="177"/>
        <end position="194"/>
    </location>
</feature>
<feature type="transmembrane region" description="Helical" evidence="1">
    <location>
        <begin position="118"/>
        <end position="139"/>
    </location>
</feature>
<keyword evidence="1" id="KW-0812">Transmembrane</keyword>
<name>A0ABX1QU30_9FLAO</name>
<comment type="caution">
    <text evidence="2">The sequence shown here is derived from an EMBL/GenBank/DDBJ whole genome shotgun (WGS) entry which is preliminary data.</text>
</comment>
<keyword evidence="1" id="KW-1133">Transmembrane helix</keyword>
<evidence type="ECO:0000256" key="1">
    <source>
        <dbReference type="SAM" id="Phobius"/>
    </source>
</evidence>
<evidence type="ECO:0000313" key="3">
    <source>
        <dbReference type="Proteomes" id="UP000767947"/>
    </source>
</evidence>